<dbReference type="AlphaFoldDB" id="A0AAD8QYE8"/>
<feature type="region of interest" description="Disordered" evidence="2">
    <location>
        <begin position="1"/>
        <end position="34"/>
    </location>
</feature>
<evidence type="ECO:0000256" key="2">
    <source>
        <dbReference type="SAM" id="MobiDB-lite"/>
    </source>
</evidence>
<proteinExistence type="predicted"/>
<evidence type="ECO:0000313" key="4">
    <source>
        <dbReference type="Proteomes" id="UP001231189"/>
    </source>
</evidence>
<dbReference type="Proteomes" id="UP001231189">
    <property type="component" value="Unassembled WGS sequence"/>
</dbReference>
<reference evidence="3" key="1">
    <citation type="submission" date="2023-07" db="EMBL/GenBank/DDBJ databases">
        <title>A chromosome-level genome assembly of Lolium multiflorum.</title>
        <authorList>
            <person name="Chen Y."/>
            <person name="Copetti D."/>
            <person name="Kolliker R."/>
            <person name="Studer B."/>
        </authorList>
    </citation>
    <scope>NUCLEOTIDE SEQUENCE</scope>
    <source>
        <strain evidence="3">02402/16</strain>
        <tissue evidence="3">Leaf</tissue>
    </source>
</reference>
<evidence type="ECO:0000313" key="3">
    <source>
        <dbReference type="EMBL" id="KAK1610179.1"/>
    </source>
</evidence>
<feature type="coiled-coil region" evidence="1">
    <location>
        <begin position="68"/>
        <end position="129"/>
    </location>
</feature>
<dbReference type="EMBL" id="JAUUTY010000007">
    <property type="protein sequence ID" value="KAK1610179.1"/>
    <property type="molecule type" value="Genomic_DNA"/>
</dbReference>
<name>A0AAD8QYE8_LOLMU</name>
<accession>A0AAD8QYE8</accession>
<comment type="caution">
    <text evidence="3">The sequence shown here is derived from an EMBL/GenBank/DDBJ whole genome shotgun (WGS) entry which is preliminary data.</text>
</comment>
<gene>
    <name evidence="3" type="ORF">QYE76_033852</name>
</gene>
<keyword evidence="4" id="KW-1185">Reference proteome</keyword>
<organism evidence="3 4">
    <name type="scientific">Lolium multiflorum</name>
    <name type="common">Italian ryegrass</name>
    <name type="synonym">Lolium perenne subsp. multiflorum</name>
    <dbReference type="NCBI Taxonomy" id="4521"/>
    <lineage>
        <taxon>Eukaryota</taxon>
        <taxon>Viridiplantae</taxon>
        <taxon>Streptophyta</taxon>
        <taxon>Embryophyta</taxon>
        <taxon>Tracheophyta</taxon>
        <taxon>Spermatophyta</taxon>
        <taxon>Magnoliopsida</taxon>
        <taxon>Liliopsida</taxon>
        <taxon>Poales</taxon>
        <taxon>Poaceae</taxon>
        <taxon>BOP clade</taxon>
        <taxon>Pooideae</taxon>
        <taxon>Poodae</taxon>
        <taxon>Poeae</taxon>
        <taxon>Poeae Chloroplast Group 2 (Poeae type)</taxon>
        <taxon>Loliodinae</taxon>
        <taxon>Loliinae</taxon>
        <taxon>Lolium</taxon>
    </lineage>
</organism>
<protein>
    <submittedName>
        <fullName evidence="3">Uncharacterized protein</fullName>
    </submittedName>
</protein>
<evidence type="ECO:0000256" key="1">
    <source>
        <dbReference type="SAM" id="Coils"/>
    </source>
</evidence>
<keyword evidence="1" id="KW-0175">Coiled coil</keyword>
<sequence>MENYSLLMGDSGVDEDGGGDGAVSMEKPSGGTSPSVACGAGLMSPDLGRDGGGSGRFLVPWLFRIEDLENLVEANKRVDSLARKLEQSEKARKKAEADAKKDKADVAAVEDLRQKLHEAETALSDNISEQAVREAEILSRLQSQSRCFVRKTHQDFDLECPEGDQLLDKLSLLEFHGEEAREGLAKARAGLSRLFPYFFLKKEEPKIFTNLAKCFNSQEDLGLKLRQEGLKIGVEGTITLVANSQQDVDWAKVGNIKEMETKKWQSLIKAVKPNSKPILSFLGCKLTPAPSSSKPEVK</sequence>